<gene>
    <name evidence="1" type="ORF">AKAME5_000720700</name>
</gene>
<evidence type="ECO:0000313" key="1">
    <source>
        <dbReference type="EMBL" id="GLD54613.1"/>
    </source>
</evidence>
<proteinExistence type="predicted"/>
<dbReference type="EMBL" id="BRZM01000020">
    <property type="protein sequence ID" value="GLD54613.1"/>
    <property type="molecule type" value="Genomic_DNA"/>
</dbReference>
<evidence type="ECO:0000313" key="2">
    <source>
        <dbReference type="Proteomes" id="UP001279410"/>
    </source>
</evidence>
<name>A0AAD3MHF7_LATJO</name>
<sequence>MLTETPYRWLLAWYPSPSTPLFLHEHQEADLCWRTVTRGHLPGRASLLLTDGRTAPLLHPTTLSPGITCVGMIYPVTTGPHSVTLAFHPSLISADICLPKFNFITIPRRPSFPPSWGTSCPSQG</sequence>
<keyword evidence="2" id="KW-1185">Reference proteome</keyword>
<dbReference type="AlphaFoldDB" id="A0AAD3MHF7"/>
<reference evidence="1" key="1">
    <citation type="submission" date="2022-08" db="EMBL/GenBank/DDBJ databases">
        <title>Genome sequencing of akame (Lates japonicus).</title>
        <authorList>
            <person name="Hashiguchi Y."/>
            <person name="Takahashi H."/>
        </authorList>
    </citation>
    <scope>NUCLEOTIDE SEQUENCE</scope>
    <source>
        <strain evidence="1">Kochi</strain>
    </source>
</reference>
<dbReference type="Proteomes" id="UP001279410">
    <property type="component" value="Unassembled WGS sequence"/>
</dbReference>
<accession>A0AAD3MHF7</accession>
<comment type="caution">
    <text evidence="1">The sequence shown here is derived from an EMBL/GenBank/DDBJ whole genome shotgun (WGS) entry which is preliminary data.</text>
</comment>
<protein>
    <submittedName>
        <fullName evidence="1">Protein FAM49B isoform X1</fullName>
    </submittedName>
</protein>
<organism evidence="1 2">
    <name type="scientific">Lates japonicus</name>
    <name type="common">Japanese lates</name>
    <dbReference type="NCBI Taxonomy" id="270547"/>
    <lineage>
        <taxon>Eukaryota</taxon>
        <taxon>Metazoa</taxon>
        <taxon>Chordata</taxon>
        <taxon>Craniata</taxon>
        <taxon>Vertebrata</taxon>
        <taxon>Euteleostomi</taxon>
        <taxon>Actinopterygii</taxon>
        <taxon>Neopterygii</taxon>
        <taxon>Teleostei</taxon>
        <taxon>Neoteleostei</taxon>
        <taxon>Acanthomorphata</taxon>
        <taxon>Carangaria</taxon>
        <taxon>Carangaria incertae sedis</taxon>
        <taxon>Centropomidae</taxon>
        <taxon>Lates</taxon>
    </lineage>
</organism>